<evidence type="ECO:0000259" key="3">
    <source>
        <dbReference type="Pfam" id="PF06904"/>
    </source>
</evidence>
<gene>
    <name evidence="4" type="ORF">ACFSKQ_02135</name>
</gene>
<feature type="region of interest" description="Disordered" evidence="1">
    <location>
        <begin position="100"/>
        <end position="135"/>
    </location>
</feature>
<dbReference type="Pfam" id="PF06904">
    <property type="entry name" value="Extensin-like_C"/>
    <property type="match status" value="1"/>
</dbReference>
<feature type="signal peptide" evidence="2">
    <location>
        <begin position="1"/>
        <end position="23"/>
    </location>
</feature>
<dbReference type="Proteomes" id="UP001597371">
    <property type="component" value="Unassembled WGS sequence"/>
</dbReference>
<accession>A0ABW5CG75</accession>
<keyword evidence="5" id="KW-1185">Reference proteome</keyword>
<feature type="domain" description="Extensin-like C-terminal" evidence="3">
    <location>
        <begin position="270"/>
        <end position="443"/>
    </location>
</feature>
<comment type="caution">
    <text evidence="4">The sequence shown here is derived from an EMBL/GenBank/DDBJ whole genome shotgun (WGS) entry which is preliminary data.</text>
</comment>
<organism evidence="4 5">
    <name type="scientific">Aureimonas populi</name>
    <dbReference type="NCBI Taxonomy" id="1701758"/>
    <lineage>
        <taxon>Bacteria</taxon>
        <taxon>Pseudomonadati</taxon>
        <taxon>Pseudomonadota</taxon>
        <taxon>Alphaproteobacteria</taxon>
        <taxon>Hyphomicrobiales</taxon>
        <taxon>Aurantimonadaceae</taxon>
        <taxon>Aureimonas</taxon>
    </lineage>
</organism>
<feature type="compositionally biased region" description="Low complexity" evidence="1">
    <location>
        <begin position="198"/>
        <end position="231"/>
    </location>
</feature>
<feature type="region of interest" description="Disordered" evidence="1">
    <location>
        <begin position="151"/>
        <end position="264"/>
    </location>
</feature>
<keyword evidence="2" id="KW-0732">Signal</keyword>
<evidence type="ECO:0000313" key="4">
    <source>
        <dbReference type="EMBL" id="MFD2236259.1"/>
    </source>
</evidence>
<sequence>MVLRKRGWRIVTLAAVCSAAAGAFPGLPLAQGFSDASQGNLVWGGHVPPPPRPGEAPVYVPSPAYSAERGYETPAQSNFRGVQPTPPQFLEPVAQPQPQAMVAPDERGPGDYGRTYPVQPAPQDSSYGQPAPVQEAALPPLEGGRVIDDAGGGGLYGSRPDEAFDPWDGSSGADPVPRSVPAPMAAPSGGPVPRAPISGQPGQGAARGAVAPPASAPRPAAAVPSYAAVEQARPERQEGGRGWNPFRWGRGALEDKTPTGYRSLPRGEAMCRRELQRLGVQFTEVSPVGNGGGCGIQNPIRVTQAAKGIAMQPAATLSCQTALQTARWLDNDVRSAARWTLWKRPTAVLNASSYRCSRIAGSRTISEHALGNALDIRGFRFADGSTMDVEPKGLFSPRERKFQNNVRRAGCRYFGTVLGPGYNKAHDDHLHFDVKTRSRSVCK</sequence>
<reference evidence="5" key="1">
    <citation type="journal article" date="2019" name="Int. J. Syst. Evol. Microbiol.">
        <title>The Global Catalogue of Microorganisms (GCM) 10K type strain sequencing project: providing services to taxonomists for standard genome sequencing and annotation.</title>
        <authorList>
            <consortium name="The Broad Institute Genomics Platform"/>
            <consortium name="The Broad Institute Genome Sequencing Center for Infectious Disease"/>
            <person name="Wu L."/>
            <person name="Ma J."/>
        </authorList>
    </citation>
    <scope>NUCLEOTIDE SEQUENCE [LARGE SCALE GENOMIC DNA]</scope>
    <source>
        <strain evidence="5">ZS-35-S2</strain>
    </source>
</reference>
<proteinExistence type="predicted"/>
<evidence type="ECO:0000313" key="5">
    <source>
        <dbReference type="Proteomes" id="UP001597371"/>
    </source>
</evidence>
<evidence type="ECO:0000256" key="2">
    <source>
        <dbReference type="SAM" id="SignalP"/>
    </source>
</evidence>
<feature type="chain" id="PRO_5045183003" evidence="2">
    <location>
        <begin position="24"/>
        <end position="443"/>
    </location>
</feature>
<evidence type="ECO:0000256" key="1">
    <source>
        <dbReference type="SAM" id="MobiDB-lite"/>
    </source>
</evidence>
<dbReference type="InterPro" id="IPR009683">
    <property type="entry name" value="Extensin-like_C"/>
</dbReference>
<protein>
    <submittedName>
        <fullName evidence="4">Extensin family protein</fullName>
    </submittedName>
</protein>
<dbReference type="RefSeq" id="WP_245195457.1">
    <property type="nucleotide sequence ID" value="NZ_CP072611.1"/>
</dbReference>
<dbReference type="EMBL" id="JBHUIJ010000002">
    <property type="protein sequence ID" value="MFD2236259.1"/>
    <property type="molecule type" value="Genomic_DNA"/>
</dbReference>
<name>A0ABW5CG75_9HYPH</name>